<keyword evidence="3" id="KW-0479">Metal-binding</keyword>
<dbReference type="GO" id="GO:0000981">
    <property type="term" value="F:DNA-binding transcription factor activity, RNA polymerase II-specific"/>
    <property type="evidence" value="ECO:0007669"/>
    <property type="project" value="TreeGrafter"/>
</dbReference>
<dbReference type="InterPro" id="IPR000967">
    <property type="entry name" value="Znf_NFX1"/>
</dbReference>
<dbReference type="InterPro" id="IPR013087">
    <property type="entry name" value="Znf_C2H2_type"/>
</dbReference>
<dbReference type="CDD" id="cd06008">
    <property type="entry name" value="NF-X1-zinc-finger"/>
    <property type="match status" value="1"/>
</dbReference>
<dbReference type="Pfam" id="PF01424">
    <property type="entry name" value="R3H"/>
    <property type="match status" value="1"/>
</dbReference>
<evidence type="ECO:0008006" key="16">
    <source>
        <dbReference type="Google" id="ProtNLM"/>
    </source>
</evidence>
<dbReference type="SMART" id="SM00438">
    <property type="entry name" value="ZnF_NFX"/>
    <property type="match status" value="2"/>
</dbReference>
<protein>
    <recommendedName>
        <fullName evidence="16">R3H domain-containing protein</fullName>
    </recommendedName>
</protein>
<evidence type="ECO:0000256" key="2">
    <source>
        <dbReference type="ARBA" id="ARBA00007269"/>
    </source>
</evidence>
<dbReference type="PROSITE" id="PS51061">
    <property type="entry name" value="R3H"/>
    <property type="match status" value="1"/>
</dbReference>
<feature type="region of interest" description="Disordered" evidence="11">
    <location>
        <begin position="754"/>
        <end position="773"/>
    </location>
</feature>
<dbReference type="GO" id="GO:0008270">
    <property type="term" value="F:zinc ion binding"/>
    <property type="evidence" value="ECO:0007669"/>
    <property type="project" value="UniProtKB-KW"/>
</dbReference>
<evidence type="ECO:0000313" key="15">
    <source>
        <dbReference type="Proteomes" id="UP000757232"/>
    </source>
</evidence>
<keyword evidence="7" id="KW-0805">Transcription regulation</keyword>
<comment type="subcellular location">
    <subcellularLocation>
        <location evidence="1">Nucleus</location>
    </subcellularLocation>
</comment>
<evidence type="ECO:0000256" key="6">
    <source>
        <dbReference type="ARBA" id="ARBA00022833"/>
    </source>
</evidence>
<feature type="domain" description="R3H" evidence="13">
    <location>
        <begin position="656"/>
        <end position="718"/>
    </location>
</feature>
<keyword evidence="9" id="KW-0539">Nucleus</keyword>
<dbReference type="EMBL" id="LNZH02000201">
    <property type="protein sequence ID" value="OCB86474.1"/>
    <property type="molecule type" value="Genomic_DNA"/>
</dbReference>
<keyword evidence="4" id="KW-0677">Repeat</keyword>
<dbReference type="InterPro" id="IPR001374">
    <property type="entry name" value="R3H_dom"/>
</dbReference>
<gene>
    <name evidence="14" type="ORF">A7U60_g6367</name>
</gene>
<evidence type="ECO:0000256" key="7">
    <source>
        <dbReference type="ARBA" id="ARBA00023015"/>
    </source>
</evidence>
<evidence type="ECO:0000313" key="14">
    <source>
        <dbReference type="EMBL" id="OCB86474.1"/>
    </source>
</evidence>
<dbReference type="GO" id="GO:0000122">
    <property type="term" value="P:negative regulation of transcription by RNA polymerase II"/>
    <property type="evidence" value="ECO:0007669"/>
    <property type="project" value="TreeGrafter"/>
</dbReference>
<feature type="compositionally biased region" description="Polar residues" evidence="11">
    <location>
        <begin position="1"/>
        <end position="13"/>
    </location>
</feature>
<evidence type="ECO:0000256" key="8">
    <source>
        <dbReference type="ARBA" id="ARBA00023163"/>
    </source>
</evidence>
<evidence type="ECO:0000256" key="4">
    <source>
        <dbReference type="ARBA" id="ARBA00022737"/>
    </source>
</evidence>
<evidence type="ECO:0000256" key="3">
    <source>
        <dbReference type="ARBA" id="ARBA00022723"/>
    </source>
</evidence>
<evidence type="ECO:0000259" key="13">
    <source>
        <dbReference type="PROSITE" id="PS51061"/>
    </source>
</evidence>
<feature type="compositionally biased region" description="Low complexity" evidence="11">
    <location>
        <begin position="223"/>
        <end position="233"/>
    </location>
</feature>
<dbReference type="Proteomes" id="UP000757232">
    <property type="component" value="Unassembled WGS sequence"/>
</dbReference>
<evidence type="ECO:0000256" key="1">
    <source>
        <dbReference type="ARBA" id="ARBA00004123"/>
    </source>
</evidence>
<sequence length="846" mass="92285">MPTSTTALDSFNNTAANLSTSTLPSTNTSHIQTTTEVSEQNKRRRRPHKPWNEENNNRGHDETEGSREGEHVGTRHRSQGRRRDDGPRHKPVGQTRPPFQEDASAQSGRSSPAKSQKAQERHGRGRGRGRGPDGLGRGQDGPPRGRGGGGRRKQINAKLTSADADNSSEKGAAPTSVRTHRRNEAAKPDTLTNRLIDSLRTPPYADCPICFNSIHPAQPIWSCSPSGQQVSSSAANDSDETPRDTQCCYTPFHLKCIKSWASKSVKDMRDAYLARGETGKQGEWRCPGYQVDSIIELRLIAAETRALDREFAITPAPFHATLVRALLVRSQRKYHAIAVVRSNLFDCGRHRCMKACHPGNCEECPIIEEARCYCGKTSKPLRCGEGEEKHSSVVLDDGVLEEWDGRFTCESSCGRLFDCGIHILFDCGIHMCEKPCHPPSTSPPPCPRSPSLVSHCPCGKKPLFELEGGTREKCTDPIATCGNMCMKRLEGCDHACSVPSVLAGGAKGKGKKLQSQLNQGLDYALGDEAHWHECDLVCDVLKKRCPAAQPAESYSIVGSTIASAFAMVASVHITDVQLPAMHPPPAPRTSLAKLQLFFVVPVGGYSNHPCVDVCAIAKRNARLAEALGISREVQDRDGQRPVTYSSDLTAFAHANARFCAVVEKTFADFINSDRKSQILPHMHEVRRKFVHDLASIYRMDTQMVDQEPMRSVQLIRRIDTRIPKPLLSSVATPSLNVGKFADLRSSANIPVARPTSAAGVPNSNVNSAPSQNANRGWTSVVAARGTSTAQAGKSGSAWDAPDRSLEARHTRGASPARHGNIEVIASRIATSVRDDSVPDDWENDEV</sequence>
<feature type="compositionally biased region" description="Gly residues" evidence="11">
    <location>
        <begin position="132"/>
        <end position="148"/>
    </location>
</feature>
<feature type="compositionally biased region" description="Basic and acidic residues" evidence="11">
    <location>
        <begin position="800"/>
        <end position="809"/>
    </location>
</feature>
<dbReference type="AlphaFoldDB" id="A0A9Q5HV73"/>
<evidence type="ECO:0000256" key="9">
    <source>
        <dbReference type="ARBA" id="ARBA00023242"/>
    </source>
</evidence>
<feature type="region of interest" description="Disordered" evidence="11">
    <location>
        <begin position="786"/>
        <end position="822"/>
    </location>
</feature>
<keyword evidence="15" id="KW-1185">Reference proteome</keyword>
<feature type="region of interest" description="Disordered" evidence="11">
    <location>
        <begin position="223"/>
        <end position="243"/>
    </location>
</feature>
<dbReference type="SUPFAM" id="SSF82708">
    <property type="entry name" value="R3H domain"/>
    <property type="match status" value="1"/>
</dbReference>
<feature type="compositionally biased region" description="Basic and acidic residues" evidence="11">
    <location>
        <begin position="50"/>
        <end position="73"/>
    </location>
</feature>
<dbReference type="InterPro" id="IPR034078">
    <property type="entry name" value="NFX1_fam"/>
</dbReference>
<dbReference type="Gene3D" id="3.30.40.10">
    <property type="entry name" value="Zinc/RING finger domain, C3HC4 (zinc finger)"/>
    <property type="match status" value="1"/>
</dbReference>
<feature type="compositionally biased region" description="Low complexity" evidence="11">
    <location>
        <begin position="14"/>
        <end position="29"/>
    </location>
</feature>
<reference evidence="14" key="1">
    <citation type="submission" date="2016-06" db="EMBL/GenBank/DDBJ databases">
        <title>Draft Genome sequence of the fungus Inonotus baumii.</title>
        <authorList>
            <person name="Zhu H."/>
            <person name="Lin W."/>
        </authorList>
    </citation>
    <scope>NUCLEOTIDE SEQUENCE</scope>
    <source>
        <strain evidence="14">821</strain>
    </source>
</reference>
<comment type="similarity">
    <text evidence="2">Belongs to the NFX1 family.</text>
</comment>
<dbReference type="GO" id="GO:0005634">
    <property type="term" value="C:nucleus"/>
    <property type="evidence" value="ECO:0007669"/>
    <property type="project" value="UniProtKB-SubCell"/>
</dbReference>
<dbReference type="InterPro" id="IPR036867">
    <property type="entry name" value="R3H_dom_sf"/>
</dbReference>
<dbReference type="OrthoDB" id="6512771at2759"/>
<dbReference type="InterPro" id="IPR013083">
    <property type="entry name" value="Znf_RING/FYVE/PHD"/>
</dbReference>
<evidence type="ECO:0000256" key="11">
    <source>
        <dbReference type="SAM" id="MobiDB-lite"/>
    </source>
</evidence>
<name>A0A9Q5HV73_SANBA</name>
<keyword evidence="6" id="KW-0862">Zinc</keyword>
<feature type="domain" description="C2H2-type" evidence="12">
    <location>
        <begin position="407"/>
        <end position="435"/>
    </location>
</feature>
<evidence type="ECO:0000256" key="5">
    <source>
        <dbReference type="ARBA" id="ARBA00022771"/>
    </source>
</evidence>
<feature type="region of interest" description="Disordered" evidence="11">
    <location>
        <begin position="1"/>
        <end position="194"/>
    </location>
</feature>
<accession>A0A9Q5HV73</accession>
<dbReference type="GO" id="GO:0000977">
    <property type="term" value="F:RNA polymerase II transcription regulatory region sequence-specific DNA binding"/>
    <property type="evidence" value="ECO:0007669"/>
    <property type="project" value="TreeGrafter"/>
</dbReference>
<comment type="caution">
    <text evidence="14">The sequence shown here is derived from an EMBL/GenBank/DDBJ whole genome shotgun (WGS) entry which is preliminary data.</text>
</comment>
<feature type="compositionally biased region" description="Polar residues" evidence="11">
    <location>
        <begin position="103"/>
        <end position="116"/>
    </location>
</feature>
<evidence type="ECO:0000259" key="12">
    <source>
        <dbReference type="PROSITE" id="PS50157"/>
    </source>
</evidence>
<dbReference type="PROSITE" id="PS50157">
    <property type="entry name" value="ZINC_FINGER_C2H2_2"/>
    <property type="match status" value="1"/>
</dbReference>
<evidence type="ECO:0000256" key="10">
    <source>
        <dbReference type="PROSITE-ProRule" id="PRU00042"/>
    </source>
</evidence>
<dbReference type="PANTHER" id="PTHR12360">
    <property type="entry name" value="NUCLEAR TRANSCRIPTION FACTOR, X-BOX BINDING 1 NFX1"/>
    <property type="match status" value="1"/>
</dbReference>
<dbReference type="Gene3D" id="3.30.1370.50">
    <property type="entry name" value="R3H-like domain"/>
    <property type="match status" value="1"/>
</dbReference>
<keyword evidence="5 10" id="KW-0863">Zinc-finger</keyword>
<feature type="compositionally biased region" description="Polar residues" evidence="11">
    <location>
        <begin position="761"/>
        <end position="773"/>
    </location>
</feature>
<dbReference type="PANTHER" id="PTHR12360:SF12">
    <property type="entry name" value="TRANSCRIPTIONAL REPRESSOR NF-X1"/>
    <property type="match status" value="1"/>
</dbReference>
<proteinExistence type="inferred from homology"/>
<keyword evidence="8" id="KW-0804">Transcription</keyword>
<organism evidence="14 15">
    <name type="scientific">Sanghuangporus baumii</name>
    <name type="common">Phellinus baumii</name>
    <dbReference type="NCBI Taxonomy" id="108892"/>
    <lineage>
        <taxon>Eukaryota</taxon>
        <taxon>Fungi</taxon>
        <taxon>Dikarya</taxon>
        <taxon>Basidiomycota</taxon>
        <taxon>Agaricomycotina</taxon>
        <taxon>Agaricomycetes</taxon>
        <taxon>Hymenochaetales</taxon>
        <taxon>Hymenochaetaceae</taxon>
        <taxon>Sanghuangporus</taxon>
    </lineage>
</organism>